<evidence type="ECO:0008006" key="4">
    <source>
        <dbReference type="Google" id="ProtNLM"/>
    </source>
</evidence>
<keyword evidence="3" id="KW-1185">Reference proteome</keyword>
<dbReference type="EMBL" id="AWNI01000009">
    <property type="protein sequence ID" value="ETS62888.1"/>
    <property type="molecule type" value="Genomic_DNA"/>
</dbReference>
<feature type="compositionally biased region" description="Low complexity" evidence="1">
    <location>
        <begin position="180"/>
        <end position="203"/>
    </location>
</feature>
<dbReference type="Proteomes" id="UP000019462">
    <property type="component" value="Unassembled WGS sequence"/>
</dbReference>
<sequence>MGVEVCSVKGGDGQGQEAAPGWDCQGECGAAVWRKRAAAAIQGPPWLPNLAGARPNEESGALDFPASANPWSDHLHRTPSDAWLPSTNYRRFAFIMSRRNRKDVDDLLADLDNLGTEAPTKPARKSADKGTATPTPATADASAKKAPEDAQTLLDDLDSLMQSRANSSSRASQRKKDESTSATTAAATASAPPTASSEKAAATHTISEPTGSTDTAAVASSDEKTAAAGSSGGWSGWGSSLFSQATKLADQARQEFEKRAPTQAEQARELGSKGWDLAKGVRGFVKEAGLEKWGEEVTKVGKRGWTDIVNAVAPPIAAHEIIQVTLSHDMVGYDGISDVTYQTLAKVMEQVHSDGTEQQLVVNKAQAETASKPKEPADADQPRDLNAVEGFAAAFRLARVSMDECIKQHEVAPPPQRSAEAAALPITTCPVFVRIQACLADLPGDDTDKDGTDAAKSLFFIVLLRDPQHGLSHKTVSQAVPTSWLDVPFEENQWVEESLVDVLSNALSIVGQDYVQGRMSGRTKSSKEGLADQASQATQPSA</sequence>
<organism evidence="2 3">
    <name type="scientific">Moesziomyces aphidis</name>
    <name type="common">Pseudozyma aphidis</name>
    <dbReference type="NCBI Taxonomy" id="84754"/>
    <lineage>
        <taxon>Eukaryota</taxon>
        <taxon>Fungi</taxon>
        <taxon>Dikarya</taxon>
        <taxon>Basidiomycota</taxon>
        <taxon>Ustilaginomycotina</taxon>
        <taxon>Ustilaginomycetes</taxon>
        <taxon>Ustilaginales</taxon>
        <taxon>Ustilaginaceae</taxon>
        <taxon>Moesziomyces</taxon>
    </lineage>
</organism>
<accession>W3VML5</accession>
<reference evidence="2 3" key="1">
    <citation type="journal article" date="2014" name="Genome Announc.">
        <title>Genome sequence of the basidiomycetous fungus Pseudozyma aphidis DSM70725, an efficient producer of biosurfactant mannosylerythritol lipids.</title>
        <authorList>
            <person name="Lorenz S."/>
            <person name="Guenther M."/>
            <person name="Grumaz C."/>
            <person name="Rupp S."/>
            <person name="Zibek S."/>
            <person name="Sohn K."/>
        </authorList>
    </citation>
    <scope>NUCLEOTIDE SEQUENCE [LARGE SCALE GENOMIC DNA]</scope>
    <source>
        <strain evidence="3">ATCC 32657 / CBS 517.83 / DSM 70725 / JCM 10318 / NBRC 10182 / NRRL Y-7954 / St-0401</strain>
    </source>
</reference>
<evidence type="ECO:0000313" key="2">
    <source>
        <dbReference type="EMBL" id="ETS62888.1"/>
    </source>
</evidence>
<feature type="region of interest" description="Disordered" evidence="1">
    <location>
        <begin position="114"/>
        <end position="148"/>
    </location>
</feature>
<dbReference type="HOGENOM" id="CLU_034224_0_1_1"/>
<name>W3VML5_MOEAP</name>
<dbReference type="InterPro" id="IPR018814">
    <property type="entry name" value="DUF5427"/>
</dbReference>
<dbReference type="PANTHER" id="PTHR28265:SF1">
    <property type="entry name" value="MAINTENANCE OF TELOMERE CAPPING PROTEIN 1"/>
    <property type="match status" value="1"/>
</dbReference>
<feature type="compositionally biased region" description="Low complexity" evidence="1">
    <location>
        <begin position="162"/>
        <end position="171"/>
    </location>
</feature>
<protein>
    <recommendedName>
        <fullName evidence="4">Maintenance of telomere capping protein 1</fullName>
    </recommendedName>
</protein>
<feature type="region of interest" description="Disordered" evidence="1">
    <location>
        <begin position="162"/>
        <end position="233"/>
    </location>
</feature>
<dbReference type="AlphaFoldDB" id="W3VML5"/>
<dbReference type="PANTHER" id="PTHR28265">
    <property type="entry name" value="MAINTENANCE OF TELOMERE CAPPING PROTEIN 1"/>
    <property type="match status" value="1"/>
</dbReference>
<feature type="compositionally biased region" description="Polar residues" evidence="1">
    <location>
        <begin position="533"/>
        <end position="542"/>
    </location>
</feature>
<feature type="compositionally biased region" description="Low complexity" evidence="1">
    <location>
        <begin position="129"/>
        <end position="141"/>
    </location>
</feature>
<feature type="region of interest" description="Disordered" evidence="1">
    <location>
        <begin position="252"/>
        <end position="271"/>
    </location>
</feature>
<gene>
    <name evidence="2" type="ORF">PaG_02650</name>
</gene>
<evidence type="ECO:0000256" key="1">
    <source>
        <dbReference type="SAM" id="MobiDB-lite"/>
    </source>
</evidence>
<dbReference type="OrthoDB" id="5594977at2759"/>
<feature type="compositionally biased region" description="Polar residues" evidence="1">
    <location>
        <begin position="204"/>
        <end position="215"/>
    </location>
</feature>
<dbReference type="Pfam" id="PF10310">
    <property type="entry name" value="DUF5427"/>
    <property type="match status" value="1"/>
</dbReference>
<feature type="region of interest" description="Disordered" evidence="1">
    <location>
        <begin position="1"/>
        <end position="21"/>
    </location>
</feature>
<proteinExistence type="predicted"/>
<evidence type="ECO:0000313" key="3">
    <source>
        <dbReference type="Proteomes" id="UP000019462"/>
    </source>
</evidence>
<comment type="caution">
    <text evidence="2">The sequence shown here is derived from an EMBL/GenBank/DDBJ whole genome shotgun (WGS) entry which is preliminary data.</text>
</comment>
<feature type="region of interest" description="Disordered" evidence="1">
    <location>
        <begin position="520"/>
        <end position="542"/>
    </location>
</feature>